<dbReference type="PANTHER" id="PTHR46781:SF5">
    <property type="entry name" value="ALPHA 1,4-GLYCOSYLTRANSFERASE FAMILY PROTEIN"/>
    <property type="match status" value="1"/>
</dbReference>
<dbReference type="Pfam" id="PF04488">
    <property type="entry name" value="Gly_transf_sug"/>
    <property type="match status" value="1"/>
</dbReference>
<organism evidence="1 2">
    <name type="scientific">Juglans regia</name>
    <name type="common">English walnut</name>
    <dbReference type="NCBI Taxonomy" id="51240"/>
    <lineage>
        <taxon>Eukaryota</taxon>
        <taxon>Viridiplantae</taxon>
        <taxon>Streptophyta</taxon>
        <taxon>Embryophyta</taxon>
        <taxon>Tracheophyta</taxon>
        <taxon>Spermatophyta</taxon>
        <taxon>Magnoliopsida</taxon>
        <taxon>eudicotyledons</taxon>
        <taxon>Gunneridae</taxon>
        <taxon>Pentapetalae</taxon>
        <taxon>rosids</taxon>
        <taxon>fabids</taxon>
        <taxon>Fagales</taxon>
        <taxon>Juglandaceae</taxon>
        <taxon>Juglans</taxon>
    </lineage>
</organism>
<dbReference type="FunCoup" id="A0A2I4DPK9">
    <property type="interactions" value="107"/>
</dbReference>
<dbReference type="Gramene" id="Jr04_17230_p1">
    <property type="protein sequence ID" value="cds.Jr04_17230_p1"/>
    <property type="gene ID" value="Jr04_17230"/>
</dbReference>
<protein>
    <submittedName>
        <fullName evidence="2">Uncharacterized protein At4g19900-like</fullName>
    </submittedName>
</protein>
<dbReference type="SUPFAM" id="SSF53448">
    <property type="entry name" value="Nucleotide-diphospho-sugar transferases"/>
    <property type="match status" value="1"/>
</dbReference>
<accession>A0A2I4DPK9</accession>
<dbReference type="KEGG" id="jre:108982233"/>
<proteinExistence type="predicted"/>
<dbReference type="RefSeq" id="XP_018809086.2">
    <property type="nucleotide sequence ID" value="XM_018953541.2"/>
</dbReference>
<sequence length="529" mass="59903">MKFKRFSQHCSFTRPSDILTPPPLKCFSTFSAVCSQRPATPTTQERTTFQLLLTKPTLAQTSKTMYECPVKPSESEPFLLFLIRQLQDLKRYVLALILCLPTSFFALILLLLLIYNGFSVFDLHLPFPAKSPAVPANFYPGNSAGESMKKGSSFSSSSSSSYSSKLAASVMYATKEEKPSVILKTQSPLLRKSRFSILPITNSSISRPRRARKLKRKLKSVPSEVRPTPFSARIENFFAGNSTASCKFRFFMTRISLKSFGDREVLAMESLFKSHPNACLVIVSNSMKSSRGSRVLKPFLDEGFRVMAINPDYDYIFKNTHAEAWFDRLRKGIVDPGVVSLGQNLSNLLRLALLYKFGGIYVDTDVIVLKSFSQLRNVIGAQTIDHETGNWSRLNNAVLIFDKNHPLLYKFIEEFALTFDGNKWGHNGPYLVSRVVSRLSGRPGFNFTVLLPSVFYPVDWSRIRSLFRGPRDELHSKWLLKTLRQIQSRSLVVHLWNRQSRKLEVEKGSIISHIVSDCCIFCNSAFSSL</sequence>
<dbReference type="Proteomes" id="UP000235220">
    <property type="component" value="Chromosome 4"/>
</dbReference>
<dbReference type="AlphaFoldDB" id="A0A2I4DPK9"/>
<dbReference type="InterPro" id="IPR029044">
    <property type="entry name" value="Nucleotide-diphossugar_trans"/>
</dbReference>
<dbReference type="InterPro" id="IPR044789">
    <property type="entry name" value="Put_A1-4-GlycosylTfrase_plant"/>
</dbReference>
<evidence type="ECO:0000313" key="1">
    <source>
        <dbReference type="Proteomes" id="UP000235220"/>
    </source>
</evidence>
<keyword evidence="1" id="KW-1185">Reference proteome</keyword>
<dbReference type="STRING" id="51240.A0A2I4DPK9"/>
<dbReference type="InterPro" id="IPR007652">
    <property type="entry name" value="A1-4-GlycosylTfrase_dom"/>
</dbReference>
<dbReference type="Gene3D" id="3.90.550.20">
    <property type="match status" value="1"/>
</dbReference>
<dbReference type="Pfam" id="PF04572">
    <property type="entry name" value="Gb3_synth"/>
    <property type="match status" value="1"/>
</dbReference>
<reference evidence="2" key="1">
    <citation type="submission" date="2025-08" db="UniProtKB">
        <authorList>
            <consortium name="RefSeq"/>
        </authorList>
    </citation>
    <scope>IDENTIFICATION</scope>
    <source>
        <tissue evidence="2">Leaves</tissue>
    </source>
</reference>
<dbReference type="OrthoDB" id="409543at2759"/>
<gene>
    <name evidence="2" type="primary">LOC108982233</name>
</gene>
<dbReference type="PANTHER" id="PTHR46781">
    <property type="entry name" value="ALPHA 1,4-GLYCOSYLTRANSFERASE FAMILY PROTEIN"/>
    <property type="match status" value="1"/>
</dbReference>
<name>A0A2I4DPK9_JUGRE</name>
<evidence type="ECO:0000313" key="2">
    <source>
        <dbReference type="RefSeq" id="XP_018809086.2"/>
    </source>
</evidence>
<dbReference type="GeneID" id="108982233"/>
<dbReference type="InterPro" id="IPR007577">
    <property type="entry name" value="GlycoTrfase_DXD_sugar-bd_CS"/>
</dbReference>